<dbReference type="EMBL" id="FN645507">
    <property type="protein sequence ID" value="CBI81954.1"/>
    <property type="molecule type" value="Genomic_DNA"/>
</dbReference>
<sequence length="40" mass="4831">MFAPYIGYVKLRFILISLKVRKNIFCYASFYFIARLFCTL</sequence>
<reference evidence="1" key="1">
    <citation type="journal article" date="2011" name="PLoS Genet.">
        <title>Parallel evolution of a type IV secretion system in radiating lineages of the host-restricted bacterial pathogen Bartonella.</title>
        <authorList>
            <person name="Engel P."/>
            <person name="Salzburger W."/>
            <person name="Liesch M."/>
            <person name="Chang C.C."/>
            <person name="Maruyama S."/>
            <person name="Lanz C."/>
            <person name="Calteau A."/>
            <person name="Lajus A."/>
            <person name="Medigue C."/>
            <person name="Schuster S.C."/>
            <person name="Dehio C."/>
        </authorList>
    </citation>
    <scope>NUCLEOTIDE SEQUENCE</scope>
    <source>
        <strain evidence="1">R1</strain>
    </source>
</reference>
<organism evidence="1">
    <name type="scientific">Bartonella schoenbuchensis (strain DSM 13525 / NCTC 13165 / R1)</name>
    <dbReference type="NCBI Taxonomy" id="687861"/>
    <lineage>
        <taxon>Bacteria</taxon>
        <taxon>Pseudomonadati</taxon>
        <taxon>Pseudomonadota</taxon>
        <taxon>Alphaproteobacteria</taxon>
        <taxon>Hyphomicrobiales</taxon>
        <taxon>Bartonellaceae</taxon>
        <taxon>Bartonella</taxon>
    </lineage>
</organism>
<accession>E6YYE3</accession>
<name>E6YYE3_BARSR</name>
<proteinExistence type="predicted"/>
<evidence type="ECO:0000313" key="1">
    <source>
        <dbReference type="EMBL" id="CBI81954.1"/>
    </source>
</evidence>
<dbReference type="AlphaFoldDB" id="E6YYE3"/>
<gene>
    <name evidence="1" type="ORF">B11C_20231</name>
</gene>
<protein>
    <submittedName>
        <fullName evidence="1">Uncharacterized protein</fullName>
    </submittedName>
</protein>